<keyword evidence="1" id="KW-0812">Transmembrane</keyword>
<feature type="transmembrane region" description="Helical" evidence="1">
    <location>
        <begin position="468"/>
        <end position="487"/>
    </location>
</feature>
<comment type="caution">
    <text evidence="2">The sequence shown here is derived from an EMBL/GenBank/DDBJ whole genome shotgun (WGS) entry which is preliminary data.</text>
</comment>
<feature type="transmembrane region" description="Helical" evidence="1">
    <location>
        <begin position="408"/>
        <end position="429"/>
    </location>
</feature>
<evidence type="ECO:0000313" key="5">
    <source>
        <dbReference type="Proteomes" id="UP000285209"/>
    </source>
</evidence>
<organism evidence="2 5">
    <name type="scientific">Agathobacter rectalis</name>
    <dbReference type="NCBI Taxonomy" id="39491"/>
    <lineage>
        <taxon>Bacteria</taxon>
        <taxon>Bacillati</taxon>
        <taxon>Bacillota</taxon>
        <taxon>Clostridia</taxon>
        <taxon>Lachnospirales</taxon>
        <taxon>Lachnospiraceae</taxon>
        <taxon>Agathobacter</taxon>
    </lineage>
</organism>
<sequence length="628" mass="71735">MGILMLKLFFIPIFLFILCGTVGFAINKVAKLEVKSCYIIGLVFFFGMTFVISTPFMLFNLRFSTLYALIIGIYGIVLTASIGVLFYNIGNVCDICREKCQEIIGDRRRCCLYIILFITILFQLFVIVYYQHGDIDDSYYLAQVNTYISTDRLTGIDPASGLTYLKSSSQYSLVGYEVLLAVLKQFFRTNTAMLAHTIWPVFALVSHYIVIWKLAKCIDDRYAIELSITYSLITIFGGWSGYTQSSFVLNRIWQGKAVFVALFIPILLWYFAENYNNKARKRDIVFIALILLAGISTTTVAIYLYPIMYFCLWCGKFIDTRNIKETLKLCCPIIIILPWIAAKLMFMYKDKLNGLSTYDIVTDGADNLSYIAQLMDRFLSGHSSMLLLFIAALIIIAFEGCRRDRGLIVYPVICLGITFANPLLIGFVAKYITGADVYWRIFWLLDMPIVFTMAIYIIIKTINDKNHVALAFILMDLAVIALGQSIFENGSWAKRENVYKLDQRTVDIVDVIHADANGNENTLLLPEELSYGVRELCGDIKVPVNRYSKSTFISNGEEQKYNALENNLIIPLYTDQNWNIGTLDDSLRKFDIDYLVLYTASLTANDISDNMECIYQNDEYTIMKYKKS</sequence>
<feature type="transmembrane region" description="Helical" evidence="1">
    <location>
        <begin position="284"/>
        <end position="306"/>
    </location>
</feature>
<dbReference type="Pfam" id="PF19554">
    <property type="entry name" value="DUF6077"/>
    <property type="match status" value="1"/>
</dbReference>
<evidence type="ECO:0000313" key="4">
    <source>
        <dbReference type="Proteomes" id="UP000284835"/>
    </source>
</evidence>
<evidence type="ECO:0000313" key="3">
    <source>
        <dbReference type="EMBL" id="RHD98077.1"/>
    </source>
</evidence>
<name>A0A413MC11_9FIRM</name>
<accession>A0A413MC11</accession>
<feature type="transmembrane region" description="Helical" evidence="1">
    <location>
        <begin position="326"/>
        <end position="346"/>
    </location>
</feature>
<protein>
    <recommendedName>
        <fullName evidence="6">DUF2079 domain-containing protein</fullName>
    </recommendedName>
</protein>
<reference evidence="4 5" key="1">
    <citation type="submission" date="2018-08" db="EMBL/GenBank/DDBJ databases">
        <title>A genome reference for cultivated species of the human gut microbiota.</title>
        <authorList>
            <person name="Zou Y."/>
            <person name="Xue W."/>
            <person name="Luo G."/>
        </authorList>
    </citation>
    <scope>NUCLEOTIDE SEQUENCE [LARGE SCALE GENOMIC DNA]</scope>
    <source>
        <strain evidence="3 4">AM30-13AC</strain>
        <strain evidence="2 5">AM54-25XD</strain>
    </source>
</reference>
<feature type="transmembrane region" description="Helical" evidence="1">
    <location>
        <begin position="441"/>
        <end position="462"/>
    </location>
</feature>
<dbReference type="InterPro" id="IPR045723">
    <property type="entry name" value="DUF6077"/>
</dbReference>
<proteinExistence type="predicted"/>
<feature type="transmembrane region" description="Helical" evidence="1">
    <location>
        <begin position="110"/>
        <end position="130"/>
    </location>
</feature>
<dbReference type="Proteomes" id="UP000285209">
    <property type="component" value="Unassembled WGS sequence"/>
</dbReference>
<evidence type="ECO:0008006" key="6">
    <source>
        <dbReference type="Google" id="ProtNLM"/>
    </source>
</evidence>
<evidence type="ECO:0000313" key="2">
    <source>
        <dbReference type="EMBL" id="RGZ18893.1"/>
    </source>
</evidence>
<keyword evidence="1" id="KW-0472">Membrane</keyword>
<feature type="transmembrane region" description="Helical" evidence="1">
    <location>
        <begin position="38"/>
        <end position="59"/>
    </location>
</feature>
<feature type="transmembrane region" description="Helical" evidence="1">
    <location>
        <begin position="6"/>
        <end position="26"/>
    </location>
</feature>
<feature type="transmembrane region" description="Helical" evidence="1">
    <location>
        <begin position="252"/>
        <end position="272"/>
    </location>
</feature>
<feature type="transmembrane region" description="Helical" evidence="1">
    <location>
        <begin position="65"/>
        <end position="89"/>
    </location>
</feature>
<dbReference type="EMBL" id="QSDV01000008">
    <property type="protein sequence ID" value="RGZ18893.1"/>
    <property type="molecule type" value="Genomic_DNA"/>
</dbReference>
<feature type="transmembrane region" description="Helical" evidence="1">
    <location>
        <begin position="222"/>
        <end position="240"/>
    </location>
</feature>
<evidence type="ECO:0000256" key="1">
    <source>
        <dbReference type="SAM" id="Phobius"/>
    </source>
</evidence>
<dbReference type="EMBL" id="QSJS01000001">
    <property type="protein sequence ID" value="RHD98077.1"/>
    <property type="molecule type" value="Genomic_DNA"/>
</dbReference>
<dbReference type="AlphaFoldDB" id="A0A413MC11"/>
<gene>
    <name evidence="3" type="ORF">DW775_00905</name>
    <name evidence="2" type="ORF">DXA03_06910</name>
</gene>
<feature type="transmembrane region" description="Helical" evidence="1">
    <location>
        <begin position="378"/>
        <end position="396"/>
    </location>
</feature>
<feature type="transmembrane region" description="Helical" evidence="1">
    <location>
        <begin position="193"/>
        <end position="215"/>
    </location>
</feature>
<keyword evidence="1" id="KW-1133">Transmembrane helix</keyword>
<dbReference type="Proteomes" id="UP000284835">
    <property type="component" value="Unassembled WGS sequence"/>
</dbReference>